<dbReference type="Pfam" id="PF13247">
    <property type="entry name" value="Fer4_11"/>
    <property type="match status" value="1"/>
</dbReference>
<dbReference type="NCBIfam" id="TIGR04519">
    <property type="entry name" value="MoCo_extend_TAT"/>
    <property type="match status" value="1"/>
</dbReference>
<comment type="caution">
    <text evidence="3">The sequence shown here is derived from an EMBL/GenBank/DDBJ whole genome shotgun (WGS) entry which is preliminary data.</text>
</comment>
<gene>
    <name evidence="3" type="ORF">AZI85_13175</name>
</gene>
<dbReference type="Proteomes" id="UP000075391">
    <property type="component" value="Unassembled WGS sequence"/>
</dbReference>
<dbReference type="Gene3D" id="3.40.50.740">
    <property type="match status" value="1"/>
</dbReference>
<sequence length="1045" mass="115790">MSEMHHDHDNELEMKKALRPKIERDNKYWQSLEQWSNDPEFNKAAETEFMSSPLREKDGEDGWARREFLKLMGASIAMASAGCIRRPVQKIVPYNKQPEEVTLGIANYYSSAYFDGNDALGMLVKTREGRPIKIEPNEGHPFSQSGLSIRSQASVLHLYDPERLKGPQRNLFNEKKSNSQVIDVKWEELDKKVVEQLQKGGVTVLTAPIASPATRAVIGDFAQGFKANHVVWDAFSNEDVREGQKASYGDDVVPAFRFDKAKMIVSVDADFLGTWISPTAFTNQFVNGRKDIKNMNRMVSFDSNYSLTGANADIRFRIKPSQQLDVVMGLLHEIIVKKGATGYAGNASVKSALAPFADTAKKLGFDPEAFAKVAADLLANQGESLVVAGGIQTWTEKSRELQIAVNFLNTVLGNEGKTVEARGGNPALKGSYADLSALIKDMKDGKVKTLIIHGVNPGFVLPAEMGFADAVKKVEMVIYTGDRIDETGVFADYITPDNHALESWNDMELTAGVYSICQPAIRPMYDTRSFQLSLMTWAYIANQGPSRLRDYETFYDYLRVFWKSDIMPKVGKGDFEDFWQQTLQKGYAGQLSSGSSARSFKTDAFTAIKPANAQSGFELVLYSTPQMGDGSLNNVSWLHELPDPVTKIVWDNYVMVSLAAAEKHGLKQASVVELTVGGKKLELPVHIQPGLHDEVLAVAVGFGRTRVGKVGNGIGKNAFELATAKAGQMIFAGQPATFTKTNKKYELACTQGHHSMEGRNIVAEATNKDYAKSKSAGIHRHHTWSIWSGHEYSGHKWGMAVDLHTCTGCSSCVIACQSENNIPVVGKRYVLEGREMHWIRIDRYYTGNPAEAEAVFQPVMCQHCDNAPCETVCPVLATVHSDEGLNDMVYNRCVGTRYCANNCPYKVRRFNWFNYAKQIEKPLHMALNPSVGVRTRGVMEKCTFCVQRIQDAKTVARNEKRPLKDGDVKVACQTACPAGGIVFGDLNDPNSQVAKIFKSEERAYALLEEWHAAPSVRYLSKIRNNDKESTGGHKGHGTAKQGEHS</sequence>
<evidence type="ECO:0000259" key="2">
    <source>
        <dbReference type="PROSITE" id="PS51379"/>
    </source>
</evidence>
<dbReference type="PROSITE" id="PS51379">
    <property type="entry name" value="4FE4S_FER_2"/>
    <property type="match status" value="1"/>
</dbReference>
<name>A0A150WBL6_BDEBC</name>
<proteinExistence type="predicted"/>
<reference evidence="3 4" key="1">
    <citation type="submission" date="2016-03" db="EMBL/GenBank/DDBJ databases">
        <authorList>
            <person name="Ploux O."/>
        </authorList>
    </citation>
    <scope>NUCLEOTIDE SEQUENCE [LARGE SCALE GENOMIC DNA]</scope>
    <source>
        <strain evidence="3 4">BER2</strain>
    </source>
</reference>
<dbReference type="PANTHER" id="PTHR42783:SF3">
    <property type="entry name" value="GLUTAMATE SYNTHASE [NADPH] SMALL CHAIN-RELATED"/>
    <property type="match status" value="1"/>
</dbReference>
<dbReference type="Gene3D" id="3.30.70.20">
    <property type="match status" value="2"/>
</dbReference>
<dbReference type="Gene3D" id="3.40.228.10">
    <property type="entry name" value="Dimethylsulfoxide Reductase, domain 2"/>
    <property type="match status" value="1"/>
</dbReference>
<evidence type="ECO:0000313" key="3">
    <source>
        <dbReference type="EMBL" id="KYG60414.1"/>
    </source>
</evidence>
<dbReference type="CDD" id="cd02784">
    <property type="entry name" value="MopB_CT_PHLH"/>
    <property type="match status" value="1"/>
</dbReference>
<dbReference type="RefSeq" id="WP_063245178.1">
    <property type="nucleotide sequence ID" value="NZ_CP168967.1"/>
</dbReference>
<dbReference type="InterPro" id="IPR030948">
    <property type="entry name" value="TAT_var_transloc_signal_dom"/>
</dbReference>
<dbReference type="SUPFAM" id="SSF50692">
    <property type="entry name" value="ADC-like"/>
    <property type="match status" value="1"/>
</dbReference>
<protein>
    <submittedName>
        <fullName evidence="3">Molybdopterin oxidoreductase</fullName>
    </submittedName>
</protein>
<dbReference type="OrthoDB" id="5287042at2"/>
<dbReference type="EMBL" id="LUKF01000020">
    <property type="protein sequence ID" value="KYG60414.1"/>
    <property type="molecule type" value="Genomic_DNA"/>
</dbReference>
<dbReference type="AlphaFoldDB" id="A0A150WBL6"/>
<dbReference type="CDD" id="cd10551">
    <property type="entry name" value="PsrB"/>
    <property type="match status" value="1"/>
</dbReference>
<organism evidence="3 4">
    <name type="scientific">Bdellovibrio bacteriovorus</name>
    <dbReference type="NCBI Taxonomy" id="959"/>
    <lineage>
        <taxon>Bacteria</taxon>
        <taxon>Pseudomonadati</taxon>
        <taxon>Bdellovibrionota</taxon>
        <taxon>Bdellovibrionia</taxon>
        <taxon>Bdellovibrionales</taxon>
        <taxon>Pseudobdellovibrionaceae</taxon>
        <taxon>Bdellovibrio</taxon>
    </lineage>
</organism>
<dbReference type="Gene3D" id="2.20.25.90">
    <property type="entry name" value="ADC-like domains"/>
    <property type="match status" value="1"/>
</dbReference>
<dbReference type="InterPro" id="IPR017896">
    <property type="entry name" value="4Fe4S_Fe-S-bd"/>
</dbReference>
<dbReference type="Gene3D" id="3.30.2070.10">
    <property type="entry name" value="Formate dehydrogenase/DMSO reductase"/>
    <property type="match status" value="1"/>
</dbReference>
<dbReference type="Gene3D" id="2.40.40.20">
    <property type="match status" value="1"/>
</dbReference>
<dbReference type="SUPFAM" id="SSF53706">
    <property type="entry name" value="Formate dehydrogenase/DMSO reductase, domains 1-3"/>
    <property type="match status" value="1"/>
</dbReference>
<evidence type="ECO:0000313" key="4">
    <source>
        <dbReference type="Proteomes" id="UP000075391"/>
    </source>
</evidence>
<evidence type="ECO:0000256" key="1">
    <source>
        <dbReference type="SAM" id="MobiDB-lite"/>
    </source>
</evidence>
<dbReference type="PANTHER" id="PTHR42783">
    <property type="entry name" value="GLUTAMATE SYNTHASE [NADPH] SMALL CHAIN"/>
    <property type="match status" value="1"/>
</dbReference>
<accession>A0A150WBL6</accession>
<dbReference type="InterPro" id="IPR009010">
    <property type="entry name" value="Asp_de-COase-like_dom_sf"/>
</dbReference>
<dbReference type="SUPFAM" id="SSF54862">
    <property type="entry name" value="4Fe-4S ferredoxins"/>
    <property type="match status" value="1"/>
</dbReference>
<feature type="region of interest" description="Disordered" evidence="1">
    <location>
        <begin position="1021"/>
        <end position="1045"/>
    </location>
</feature>
<dbReference type="CDD" id="cd02764">
    <property type="entry name" value="MopB_PHLH"/>
    <property type="match status" value="1"/>
</dbReference>
<feature type="domain" description="4Fe-4S ferredoxin-type" evidence="2">
    <location>
        <begin position="797"/>
        <end position="827"/>
    </location>
</feature>